<dbReference type="RefSeq" id="XP_042916984.1">
    <property type="nucleotide sequence ID" value="XM_043070311.1"/>
</dbReference>
<evidence type="ECO:0000313" key="3">
    <source>
        <dbReference type="Proteomes" id="UP000006906"/>
    </source>
</evidence>
<dbReference type="AlphaFoldDB" id="A0A2K3CYF8"/>
<dbReference type="Gramene" id="PNW73314">
    <property type="protein sequence ID" value="PNW73314"/>
    <property type="gene ID" value="CHLRE_14g627466v5"/>
</dbReference>
<dbReference type="KEGG" id="cre:CHLRE_14g627466v5"/>
<feature type="region of interest" description="Disordered" evidence="1">
    <location>
        <begin position="49"/>
        <end position="72"/>
    </location>
</feature>
<accession>A0A2K3CYF8</accession>
<protein>
    <submittedName>
        <fullName evidence="2">Uncharacterized protein</fullName>
    </submittedName>
</protein>
<keyword evidence="3" id="KW-1185">Reference proteome</keyword>
<organism evidence="2 3">
    <name type="scientific">Chlamydomonas reinhardtii</name>
    <name type="common">Chlamydomonas smithii</name>
    <dbReference type="NCBI Taxonomy" id="3055"/>
    <lineage>
        <taxon>Eukaryota</taxon>
        <taxon>Viridiplantae</taxon>
        <taxon>Chlorophyta</taxon>
        <taxon>core chlorophytes</taxon>
        <taxon>Chlorophyceae</taxon>
        <taxon>CS clade</taxon>
        <taxon>Chlamydomonadales</taxon>
        <taxon>Chlamydomonadaceae</taxon>
        <taxon>Chlamydomonas</taxon>
    </lineage>
</organism>
<feature type="compositionally biased region" description="Polar residues" evidence="1">
    <location>
        <begin position="60"/>
        <end position="72"/>
    </location>
</feature>
<reference evidence="2 3" key="1">
    <citation type="journal article" date="2007" name="Science">
        <title>The Chlamydomonas genome reveals the evolution of key animal and plant functions.</title>
        <authorList>
            <person name="Merchant S.S."/>
            <person name="Prochnik S.E."/>
            <person name="Vallon O."/>
            <person name="Harris E.H."/>
            <person name="Karpowicz S.J."/>
            <person name="Witman G.B."/>
            <person name="Terry A."/>
            <person name="Salamov A."/>
            <person name="Fritz-Laylin L.K."/>
            <person name="Marechal-Drouard L."/>
            <person name="Marshall W.F."/>
            <person name="Qu L.H."/>
            <person name="Nelson D.R."/>
            <person name="Sanderfoot A.A."/>
            <person name="Spalding M.H."/>
            <person name="Kapitonov V.V."/>
            <person name="Ren Q."/>
            <person name="Ferris P."/>
            <person name="Lindquist E."/>
            <person name="Shapiro H."/>
            <person name="Lucas S.M."/>
            <person name="Grimwood J."/>
            <person name="Schmutz J."/>
            <person name="Cardol P."/>
            <person name="Cerutti H."/>
            <person name="Chanfreau G."/>
            <person name="Chen C.L."/>
            <person name="Cognat V."/>
            <person name="Croft M.T."/>
            <person name="Dent R."/>
            <person name="Dutcher S."/>
            <person name="Fernandez E."/>
            <person name="Fukuzawa H."/>
            <person name="Gonzalez-Ballester D."/>
            <person name="Gonzalez-Halphen D."/>
            <person name="Hallmann A."/>
            <person name="Hanikenne M."/>
            <person name="Hippler M."/>
            <person name="Inwood W."/>
            <person name="Jabbari K."/>
            <person name="Kalanon M."/>
            <person name="Kuras R."/>
            <person name="Lefebvre P.A."/>
            <person name="Lemaire S.D."/>
            <person name="Lobanov A.V."/>
            <person name="Lohr M."/>
            <person name="Manuell A."/>
            <person name="Meier I."/>
            <person name="Mets L."/>
            <person name="Mittag M."/>
            <person name="Mittelmeier T."/>
            <person name="Moroney J.V."/>
            <person name="Moseley J."/>
            <person name="Napoli C."/>
            <person name="Nedelcu A.M."/>
            <person name="Niyogi K."/>
            <person name="Novoselov S.V."/>
            <person name="Paulsen I.T."/>
            <person name="Pazour G."/>
            <person name="Purton S."/>
            <person name="Ral J.P."/>
            <person name="Riano-Pachon D.M."/>
            <person name="Riekhof W."/>
            <person name="Rymarquis L."/>
            <person name="Schroda M."/>
            <person name="Stern D."/>
            <person name="Umen J."/>
            <person name="Willows R."/>
            <person name="Wilson N."/>
            <person name="Zimmer S.L."/>
            <person name="Allmer J."/>
            <person name="Balk J."/>
            <person name="Bisova K."/>
            <person name="Chen C.J."/>
            <person name="Elias M."/>
            <person name="Gendler K."/>
            <person name="Hauser C."/>
            <person name="Lamb M.R."/>
            <person name="Ledford H."/>
            <person name="Long J.C."/>
            <person name="Minagawa J."/>
            <person name="Page M.D."/>
            <person name="Pan J."/>
            <person name="Pootakham W."/>
            <person name="Roje S."/>
            <person name="Rose A."/>
            <person name="Stahlberg E."/>
            <person name="Terauchi A.M."/>
            <person name="Yang P."/>
            <person name="Ball S."/>
            <person name="Bowler C."/>
            <person name="Dieckmann C.L."/>
            <person name="Gladyshev V.N."/>
            <person name="Green P."/>
            <person name="Jorgensen R."/>
            <person name="Mayfield S."/>
            <person name="Mueller-Roeber B."/>
            <person name="Rajamani S."/>
            <person name="Sayre R.T."/>
            <person name="Brokstein P."/>
            <person name="Dubchak I."/>
            <person name="Goodstein D."/>
            <person name="Hornick L."/>
            <person name="Huang Y.W."/>
            <person name="Jhaveri J."/>
            <person name="Luo Y."/>
            <person name="Martinez D."/>
            <person name="Ngau W.C."/>
            <person name="Otillar B."/>
            <person name="Poliakov A."/>
            <person name="Porter A."/>
            <person name="Szajkowski L."/>
            <person name="Werner G."/>
            <person name="Zhou K."/>
            <person name="Grigoriev I.V."/>
            <person name="Rokhsar D.S."/>
            <person name="Grossman A.R."/>
        </authorList>
    </citation>
    <scope>NUCLEOTIDE SEQUENCE [LARGE SCALE GENOMIC DNA]</scope>
    <source>
        <strain evidence="3">CC-503</strain>
    </source>
</reference>
<name>A0A2K3CYF8_CHLRE</name>
<dbReference type="EMBL" id="CM008975">
    <property type="protein sequence ID" value="PNW73314.1"/>
    <property type="molecule type" value="Genomic_DNA"/>
</dbReference>
<dbReference type="Proteomes" id="UP000006906">
    <property type="component" value="Chromosome 14"/>
</dbReference>
<proteinExistence type="predicted"/>
<dbReference type="GeneID" id="66056297"/>
<gene>
    <name evidence="2" type="ORF">CHLRE_14g627466v5</name>
</gene>
<dbReference type="InParanoid" id="A0A2K3CYF8"/>
<evidence type="ECO:0000256" key="1">
    <source>
        <dbReference type="SAM" id="MobiDB-lite"/>
    </source>
</evidence>
<evidence type="ECO:0000313" key="2">
    <source>
        <dbReference type="EMBL" id="PNW73314.1"/>
    </source>
</evidence>
<sequence>MRRRVKYSSIRPRDQPGRPVALTRARVCLTKVYGAARHSTPLIAVSGPSSCCHGPRPLSPSGQAPSVSGKQE</sequence>